<gene>
    <name evidence="1" type="ORF">ATB98_22350</name>
</gene>
<dbReference type="SUPFAM" id="SSF143744">
    <property type="entry name" value="GlcG-like"/>
    <property type="match status" value="1"/>
</dbReference>
<protein>
    <submittedName>
        <fullName evidence="1">Glcg protein</fullName>
    </submittedName>
</protein>
<dbReference type="Proteomes" id="UP000078507">
    <property type="component" value="Unassembled WGS sequence"/>
</dbReference>
<dbReference type="InterPro" id="IPR052517">
    <property type="entry name" value="GlcG_carb_metab_protein"/>
</dbReference>
<accession>A0A178YKU3</accession>
<evidence type="ECO:0000313" key="1">
    <source>
        <dbReference type="EMBL" id="OAP47385.1"/>
    </source>
</evidence>
<proteinExistence type="predicted"/>
<keyword evidence="2" id="KW-1185">Reference proteome</keyword>
<dbReference type="PANTHER" id="PTHR34309">
    <property type="entry name" value="SLR1406 PROTEIN"/>
    <property type="match status" value="1"/>
</dbReference>
<dbReference type="Pfam" id="PF03928">
    <property type="entry name" value="HbpS-like"/>
    <property type="match status" value="1"/>
</dbReference>
<name>A0A178YKU3_SINSA</name>
<dbReference type="RefSeq" id="WP_066871759.1">
    <property type="nucleotide sequence ID" value="NZ_LNQB01000065.1"/>
</dbReference>
<dbReference type="Gene3D" id="3.30.450.150">
    <property type="entry name" value="Haem-degrading domain"/>
    <property type="match status" value="1"/>
</dbReference>
<comment type="caution">
    <text evidence="1">The sequence shown here is derived from an EMBL/GenBank/DDBJ whole genome shotgun (WGS) entry which is preliminary data.</text>
</comment>
<sequence>MVATESTQVLTDDAVLKMLSAARDRAQQLHQPQCIVIVDASGVTLAQLRMRGARFLSLASAEAKARTAASIGAETKTIPEEVRLLIAAATGGAVTGLAGGLPIRIAGVLVGGIGVGSGTGEQDVTVARAALSAIGADMA</sequence>
<dbReference type="InterPro" id="IPR005624">
    <property type="entry name" value="PduO/GlcC-like"/>
</dbReference>
<organism evidence="1 2">
    <name type="scientific">Sinorhizobium saheli</name>
    <dbReference type="NCBI Taxonomy" id="36856"/>
    <lineage>
        <taxon>Bacteria</taxon>
        <taxon>Pseudomonadati</taxon>
        <taxon>Pseudomonadota</taxon>
        <taxon>Alphaproteobacteria</taxon>
        <taxon>Hyphomicrobiales</taxon>
        <taxon>Rhizobiaceae</taxon>
        <taxon>Sinorhizobium/Ensifer group</taxon>
        <taxon>Sinorhizobium</taxon>
    </lineage>
</organism>
<reference evidence="1 2" key="1">
    <citation type="submission" date="2015-11" db="EMBL/GenBank/DDBJ databases">
        <title>Ensifer anhuiense sp. nov., an effective nitrogen fixation bacterium with Glycine soja.</title>
        <authorList>
            <person name="Yan H."/>
            <person name="Chen W."/>
        </authorList>
    </citation>
    <scope>NUCLEOTIDE SEQUENCE [LARGE SCALE GENOMIC DNA]</scope>
    <source>
        <strain evidence="1 2">LMG 7837</strain>
    </source>
</reference>
<dbReference type="STRING" id="36856.ATB98_22350"/>
<dbReference type="PANTHER" id="PTHR34309:SF1">
    <property type="entry name" value="PROTEIN GLCG"/>
    <property type="match status" value="1"/>
</dbReference>
<dbReference type="InterPro" id="IPR038084">
    <property type="entry name" value="PduO/GlcC-like_sf"/>
</dbReference>
<dbReference type="EMBL" id="LNQB01000065">
    <property type="protein sequence ID" value="OAP47385.1"/>
    <property type="molecule type" value="Genomic_DNA"/>
</dbReference>
<dbReference type="AlphaFoldDB" id="A0A178YKU3"/>
<dbReference type="OrthoDB" id="9815788at2"/>
<evidence type="ECO:0000313" key="2">
    <source>
        <dbReference type="Proteomes" id="UP000078507"/>
    </source>
</evidence>